<evidence type="ECO:0000256" key="1">
    <source>
        <dbReference type="ARBA" id="ARBA00023015"/>
    </source>
</evidence>
<dbReference type="SMART" id="SM00345">
    <property type="entry name" value="HTH_GNTR"/>
    <property type="match status" value="1"/>
</dbReference>
<dbReference type="RefSeq" id="WP_032110003.1">
    <property type="nucleotide sequence ID" value="NZ_JANSKA010000007.1"/>
</dbReference>
<keyword evidence="3" id="KW-0804">Transcription</keyword>
<dbReference type="PANTHER" id="PTHR38445:SF9">
    <property type="entry name" value="HTH-TYPE TRANSCRIPTIONAL REPRESSOR YTRA"/>
    <property type="match status" value="1"/>
</dbReference>
<feature type="domain" description="HTH gntR-type" evidence="4">
    <location>
        <begin position="10"/>
        <end position="78"/>
    </location>
</feature>
<dbReference type="InterPro" id="IPR036388">
    <property type="entry name" value="WH-like_DNA-bd_sf"/>
</dbReference>
<reference evidence="5 6" key="1">
    <citation type="submission" date="2022-08" db="EMBL/GenBank/DDBJ databases">
        <title>Tractidigestivibacter montrealensis type strain KD21.</title>
        <authorList>
            <person name="Diop K."/>
            <person name="Richard C."/>
            <person name="Routy B."/>
        </authorList>
    </citation>
    <scope>NUCLEOTIDE SEQUENCE [LARGE SCALE GENOMIC DNA]</scope>
    <source>
        <strain evidence="5 6">KD21</strain>
    </source>
</reference>
<keyword evidence="6" id="KW-1185">Reference proteome</keyword>
<dbReference type="PANTHER" id="PTHR38445">
    <property type="entry name" value="HTH-TYPE TRANSCRIPTIONAL REPRESSOR YTRA"/>
    <property type="match status" value="1"/>
</dbReference>
<protein>
    <submittedName>
        <fullName evidence="5">GntR family transcriptional regulator</fullName>
    </submittedName>
</protein>
<dbReference type="PRINTS" id="PR00035">
    <property type="entry name" value="HTHGNTR"/>
</dbReference>
<organism evidence="5 6">
    <name type="scientific">Tractidigestivibacter montrealensis</name>
    <dbReference type="NCBI Taxonomy" id="2972466"/>
    <lineage>
        <taxon>Bacteria</taxon>
        <taxon>Bacillati</taxon>
        <taxon>Actinomycetota</taxon>
        <taxon>Coriobacteriia</taxon>
        <taxon>Coriobacteriales</taxon>
        <taxon>Atopobiaceae</taxon>
        <taxon>Tractidigestivibacter</taxon>
    </lineage>
</organism>
<evidence type="ECO:0000313" key="6">
    <source>
        <dbReference type="Proteomes" id="UP001204320"/>
    </source>
</evidence>
<gene>
    <name evidence="5" type="ORF">NVS32_09595</name>
</gene>
<sequence>MIQISYQDPRPIYEQVRDAYRQQILAGVLVPGEQLPSVRELSSRLAVNPNTIQRAYRELEQEGCISSVRGKGSFVADVSGAAEARRRELLEQFDQLVQELESLGMTPEELGRRVGGGEG</sequence>
<dbReference type="SUPFAM" id="SSF46785">
    <property type="entry name" value="Winged helix' DNA-binding domain"/>
    <property type="match status" value="1"/>
</dbReference>
<evidence type="ECO:0000256" key="2">
    <source>
        <dbReference type="ARBA" id="ARBA00023125"/>
    </source>
</evidence>
<dbReference type="Pfam" id="PF00392">
    <property type="entry name" value="GntR"/>
    <property type="match status" value="1"/>
</dbReference>
<evidence type="ECO:0000256" key="3">
    <source>
        <dbReference type="ARBA" id="ARBA00023163"/>
    </source>
</evidence>
<evidence type="ECO:0000259" key="4">
    <source>
        <dbReference type="PROSITE" id="PS50949"/>
    </source>
</evidence>
<name>A0ABT1ZAF6_9ACTN</name>
<proteinExistence type="predicted"/>
<dbReference type="InterPro" id="IPR000524">
    <property type="entry name" value="Tscrpt_reg_HTH_GntR"/>
</dbReference>
<keyword evidence="1" id="KW-0805">Transcription regulation</keyword>
<comment type="caution">
    <text evidence="5">The sequence shown here is derived from an EMBL/GenBank/DDBJ whole genome shotgun (WGS) entry which is preliminary data.</text>
</comment>
<dbReference type="Gene3D" id="1.10.10.10">
    <property type="entry name" value="Winged helix-like DNA-binding domain superfamily/Winged helix DNA-binding domain"/>
    <property type="match status" value="1"/>
</dbReference>
<dbReference type="EMBL" id="JANSKA010000007">
    <property type="protein sequence ID" value="MCR9037200.1"/>
    <property type="molecule type" value="Genomic_DNA"/>
</dbReference>
<accession>A0ABT1ZAF6</accession>
<dbReference type="Proteomes" id="UP001204320">
    <property type="component" value="Unassembled WGS sequence"/>
</dbReference>
<evidence type="ECO:0000313" key="5">
    <source>
        <dbReference type="EMBL" id="MCR9037200.1"/>
    </source>
</evidence>
<dbReference type="PROSITE" id="PS50949">
    <property type="entry name" value="HTH_GNTR"/>
    <property type="match status" value="1"/>
</dbReference>
<keyword evidence="2" id="KW-0238">DNA-binding</keyword>
<dbReference type="CDD" id="cd07377">
    <property type="entry name" value="WHTH_GntR"/>
    <property type="match status" value="1"/>
</dbReference>
<dbReference type="InterPro" id="IPR036390">
    <property type="entry name" value="WH_DNA-bd_sf"/>
</dbReference>